<dbReference type="PANTHER" id="PTHR42878">
    <property type="entry name" value="TWO-COMPONENT HISTIDINE KINASE"/>
    <property type="match status" value="1"/>
</dbReference>
<keyword evidence="4" id="KW-1003">Cell membrane</keyword>
<name>A0ABR8U5E9_9BACL</name>
<keyword evidence="11 13" id="KW-0472">Membrane</keyword>
<dbReference type="SUPFAM" id="SSF158472">
    <property type="entry name" value="HAMP domain-like"/>
    <property type="match status" value="1"/>
</dbReference>
<dbReference type="SMART" id="SM00388">
    <property type="entry name" value="HisKA"/>
    <property type="match status" value="1"/>
</dbReference>
<comment type="catalytic activity">
    <reaction evidence="1">
        <text>ATP + protein L-histidine = ADP + protein N-phospho-L-histidine.</text>
        <dbReference type="EC" id="2.7.13.3"/>
    </reaction>
</comment>
<keyword evidence="8 16" id="KW-0418">Kinase</keyword>
<evidence type="ECO:0000256" key="5">
    <source>
        <dbReference type="ARBA" id="ARBA00022553"/>
    </source>
</evidence>
<dbReference type="EMBL" id="JACSQN010000001">
    <property type="protein sequence ID" value="MBD7982995.1"/>
    <property type="molecule type" value="Genomic_DNA"/>
</dbReference>
<dbReference type="Gene3D" id="3.30.565.10">
    <property type="entry name" value="Histidine kinase-like ATPase, C-terminal domain"/>
    <property type="match status" value="1"/>
</dbReference>
<evidence type="ECO:0000259" key="15">
    <source>
        <dbReference type="PROSITE" id="PS50885"/>
    </source>
</evidence>
<dbReference type="GO" id="GO:0016301">
    <property type="term" value="F:kinase activity"/>
    <property type="evidence" value="ECO:0007669"/>
    <property type="project" value="UniProtKB-KW"/>
</dbReference>
<dbReference type="SUPFAM" id="SSF47384">
    <property type="entry name" value="Homodimeric domain of signal transducing histidine kinase"/>
    <property type="match status" value="1"/>
</dbReference>
<dbReference type="SUPFAM" id="SSF55874">
    <property type="entry name" value="ATPase domain of HSP90 chaperone/DNA topoisomerase II/histidine kinase"/>
    <property type="match status" value="1"/>
</dbReference>
<dbReference type="Pfam" id="PF00512">
    <property type="entry name" value="HisKA"/>
    <property type="match status" value="1"/>
</dbReference>
<evidence type="ECO:0000256" key="4">
    <source>
        <dbReference type="ARBA" id="ARBA00022475"/>
    </source>
</evidence>
<evidence type="ECO:0000256" key="13">
    <source>
        <dbReference type="SAM" id="Phobius"/>
    </source>
</evidence>
<evidence type="ECO:0000256" key="7">
    <source>
        <dbReference type="ARBA" id="ARBA00022741"/>
    </source>
</evidence>
<evidence type="ECO:0000313" key="17">
    <source>
        <dbReference type="Proteomes" id="UP000626786"/>
    </source>
</evidence>
<keyword evidence="13" id="KW-0812">Transmembrane</keyword>
<dbReference type="EC" id="2.7.13.3" evidence="3"/>
<dbReference type="InterPro" id="IPR003660">
    <property type="entry name" value="HAMP_dom"/>
</dbReference>
<feature type="transmembrane region" description="Helical" evidence="13">
    <location>
        <begin position="12"/>
        <end position="32"/>
    </location>
</feature>
<evidence type="ECO:0000259" key="14">
    <source>
        <dbReference type="PROSITE" id="PS50109"/>
    </source>
</evidence>
<keyword evidence="5" id="KW-0597">Phosphoprotein</keyword>
<evidence type="ECO:0000256" key="6">
    <source>
        <dbReference type="ARBA" id="ARBA00022679"/>
    </source>
</evidence>
<evidence type="ECO:0000256" key="11">
    <source>
        <dbReference type="ARBA" id="ARBA00023136"/>
    </source>
</evidence>
<dbReference type="SMART" id="SM00387">
    <property type="entry name" value="HATPase_c"/>
    <property type="match status" value="1"/>
</dbReference>
<dbReference type="InterPro" id="IPR050351">
    <property type="entry name" value="BphY/WalK/GraS-like"/>
</dbReference>
<proteinExistence type="predicted"/>
<feature type="transmembrane region" description="Helical" evidence="13">
    <location>
        <begin position="157"/>
        <end position="177"/>
    </location>
</feature>
<dbReference type="InterPro" id="IPR036890">
    <property type="entry name" value="HATPase_C_sf"/>
</dbReference>
<evidence type="ECO:0000256" key="2">
    <source>
        <dbReference type="ARBA" id="ARBA00004651"/>
    </source>
</evidence>
<dbReference type="RefSeq" id="WP_191692644.1">
    <property type="nucleotide sequence ID" value="NZ_JACSQN010000001.1"/>
</dbReference>
<evidence type="ECO:0000256" key="3">
    <source>
        <dbReference type="ARBA" id="ARBA00012438"/>
    </source>
</evidence>
<organism evidence="16 17">
    <name type="scientific">Sporosarcina quadrami</name>
    <dbReference type="NCBI Taxonomy" id="2762234"/>
    <lineage>
        <taxon>Bacteria</taxon>
        <taxon>Bacillati</taxon>
        <taxon>Bacillota</taxon>
        <taxon>Bacilli</taxon>
        <taxon>Bacillales</taxon>
        <taxon>Caryophanaceae</taxon>
        <taxon>Sporosarcina</taxon>
    </lineage>
</organism>
<feature type="domain" description="Histidine kinase" evidence="14">
    <location>
        <begin position="239"/>
        <end position="451"/>
    </location>
</feature>
<comment type="subcellular location">
    <subcellularLocation>
        <location evidence="2">Cell membrane</location>
        <topology evidence="2">Multi-pass membrane protein</topology>
    </subcellularLocation>
</comment>
<keyword evidence="9" id="KW-0067">ATP-binding</keyword>
<dbReference type="Pfam" id="PF00672">
    <property type="entry name" value="HAMP"/>
    <property type="match status" value="1"/>
</dbReference>
<keyword evidence="17" id="KW-1185">Reference proteome</keyword>
<reference evidence="16 17" key="1">
    <citation type="submission" date="2020-08" db="EMBL/GenBank/DDBJ databases">
        <title>A Genomic Blueprint of the Chicken Gut Microbiome.</title>
        <authorList>
            <person name="Gilroy R."/>
            <person name="Ravi A."/>
            <person name="Getino M."/>
            <person name="Pursley I."/>
            <person name="Horton D.L."/>
            <person name="Alikhan N.-F."/>
            <person name="Baker D."/>
            <person name="Gharbi K."/>
            <person name="Hall N."/>
            <person name="Watson M."/>
            <person name="Adriaenssens E.M."/>
            <person name="Foster-Nyarko E."/>
            <person name="Jarju S."/>
            <person name="Secka A."/>
            <person name="Antonio M."/>
            <person name="Oren A."/>
            <person name="Chaudhuri R."/>
            <person name="La Ragione R.M."/>
            <person name="Hildebrand F."/>
            <person name="Pallen M.J."/>
        </authorList>
    </citation>
    <scope>NUCLEOTIDE SEQUENCE [LARGE SCALE GENOMIC DNA]</scope>
    <source>
        <strain evidence="16 17">Sa2YVA2</strain>
    </source>
</reference>
<gene>
    <name evidence="16" type="ORF">H9649_00265</name>
</gene>
<dbReference type="Gene3D" id="6.10.340.10">
    <property type="match status" value="1"/>
</dbReference>
<dbReference type="PROSITE" id="PS50109">
    <property type="entry name" value="HIS_KIN"/>
    <property type="match status" value="1"/>
</dbReference>
<evidence type="ECO:0000313" key="16">
    <source>
        <dbReference type="EMBL" id="MBD7982995.1"/>
    </source>
</evidence>
<evidence type="ECO:0000256" key="10">
    <source>
        <dbReference type="ARBA" id="ARBA00023012"/>
    </source>
</evidence>
<evidence type="ECO:0000256" key="9">
    <source>
        <dbReference type="ARBA" id="ARBA00022840"/>
    </source>
</evidence>
<feature type="coiled-coil region" evidence="12">
    <location>
        <begin position="212"/>
        <end position="239"/>
    </location>
</feature>
<dbReference type="InterPro" id="IPR004358">
    <property type="entry name" value="Sig_transdc_His_kin-like_C"/>
</dbReference>
<dbReference type="PROSITE" id="PS50885">
    <property type="entry name" value="HAMP"/>
    <property type="match status" value="1"/>
</dbReference>
<keyword evidence="7" id="KW-0547">Nucleotide-binding</keyword>
<evidence type="ECO:0000256" key="12">
    <source>
        <dbReference type="SAM" id="Coils"/>
    </source>
</evidence>
<keyword evidence="12" id="KW-0175">Coiled coil</keyword>
<keyword evidence="13" id="KW-1133">Transmembrane helix</keyword>
<dbReference type="InterPro" id="IPR003594">
    <property type="entry name" value="HATPase_dom"/>
</dbReference>
<comment type="caution">
    <text evidence="16">The sequence shown here is derived from an EMBL/GenBank/DDBJ whole genome shotgun (WGS) entry which is preliminary data.</text>
</comment>
<dbReference type="PRINTS" id="PR00344">
    <property type="entry name" value="BCTRLSENSOR"/>
</dbReference>
<dbReference type="CDD" id="cd00082">
    <property type="entry name" value="HisKA"/>
    <property type="match status" value="1"/>
</dbReference>
<dbReference type="InterPro" id="IPR036097">
    <property type="entry name" value="HisK_dim/P_sf"/>
</dbReference>
<dbReference type="SMART" id="SM00304">
    <property type="entry name" value="HAMP"/>
    <property type="match status" value="1"/>
</dbReference>
<dbReference type="Pfam" id="PF02518">
    <property type="entry name" value="HATPase_c"/>
    <property type="match status" value="1"/>
</dbReference>
<dbReference type="Gene3D" id="1.10.287.130">
    <property type="match status" value="1"/>
</dbReference>
<keyword evidence="6" id="KW-0808">Transferase</keyword>
<dbReference type="PANTHER" id="PTHR42878:SF3">
    <property type="entry name" value="HISTIDINE PROTEIN KINASE SAES"/>
    <property type="match status" value="1"/>
</dbReference>
<dbReference type="CDD" id="cd00075">
    <property type="entry name" value="HATPase"/>
    <property type="match status" value="1"/>
</dbReference>
<protein>
    <recommendedName>
        <fullName evidence="3">histidine kinase</fullName>
        <ecNumber evidence="3">2.7.13.3</ecNumber>
    </recommendedName>
</protein>
<keyword evidence="10" id="KW-0902">Two-component regulatory system</keyword>
<feature type="domain" description="HAMP" evidence="15">
    <location>
        <begin position="179"/>
        <end position="231"/>
    </location>
</feature>
<evidence type="ECO:0000256" key="8">
    <source>
        <dbReference type="ARBA" id="ARBA00022777"/>
    </source>
</evidence>
<accession>A0ABR8U5E9</accession>
<evidence type="ECO:0000256" key="1">
    <source>
        <dbReference type="ARBA" id="ARBA00000085"/>
    </source>
</evidence>
<dbReference type="InterPro" id="IPR005467">
    <property type="entry name" value="His_kinase_dom"/>
</dbReference>
<sequence>MNRISTKLTSYFFISVLIMETTLMLYLHQNIIHSRIDEEFSRLIATGSNHRDVLTEYYSDTTMKHIVLMETDGEREVLITDPQGDIIESSVENINELTKYVPRIEKTLKDEIVVSDWKDSPYIISIHPYKVNAQQAGYVIMFQSTKAVEQLVAKLNMHFGMAGITSVVVIFLIYAILSKFLTRPLIRMKEATEKLSKGDFDVSLPFIGKDELGELSGSIQKLADDLERLKAERNEFLASIAHELSTPLTYLIGYSKVAMRQGLNEQERTHYLEIIIEESNRMKELVKNLLDLAKLDENTYTVTKENYSARPFLENIFQLVKPSFNLKNIRLDFTYDSELQIYADSLRLEQVILNLLDNALKYSNEHSTVTLEAFKKEETTVIKITDEGIGISKEDIELIFEKLYRVEKSRSRAYGGSGIGLAVVKELIDAHGGSIEVLSDVGKGSTFIVKI</sequence>
<dbReference type="Proteomes" id="UP000626786">
    <property type="component" value="Unassembled WGS sequence"/>
</dbReference>
<dbReference type="CDD" id="cd06225">
    <property type="entry name" value="HAMP"/>
    <property type="match status" value="1"/>
</dbReference>
<dbReference type="InterPro" id="IPR003661">
    <property type="entry name" value="HisK_dim/P_dom"/>
</dbReference>